<keyword evidence="2" id="KW-0614">Plasmid</keyword>
<reference evidence="2 3" key="1">
    <citation type="submission" date="2018-04" db="EMBL/GenBank/DDBJ databases">
        <title>Complete genome sequence of the nitrogen-fixing bacterium Azospirillum humicireducens type strain SgZ-5.</title>
        <authorList>
            <person name="Yu Z."/>
        </authorList>
    </citation>
    <scope>NUCLEOTIDE SEQUENCE [LARGE SCALE GENOMIC DNA]</scope>
    <source>
        <strain evidence="2 3">SgZ-5</strain>
        <plasmid evidence="2 3">pYZ2</plasmid>
    </source>
</reference>
<geneLocation type="plasmid" evidence="2 3">
    <name>pYZ2</name>
</geneLocation>
<evidence type="ECO:0000313" key="3">
    <source>
        <dbReference type="Proteomes" id="UP000077405"/>
    </source>
</evidence>
<evidence type="ECO:0000256" key="1">
    <source>
        <dbReference type="SAM" id="MobiDB-lite"/>
    </source>
</evidence>
<dbReference type="OrthoDB" id="7306468at2"/>
<evidence type="ECO:0000313" key="2">
    <source>
        <dbReference type="EMBL" id="AWB07521.1"/>
    </source>
</evidence>
<keyword evidence="3" id="KW-1185">Reference proteome</keyword>
<dbReference type="KEGG" id="ahu:A6A40_21105"/>
<dbReference type="EMBL" id="CP028903">
    <property type="protein sequence ID" value="AWB07521.1"/>
    <property type="molecule type" value="Genomic_DNA"/>
</dbReference>
<dbReference type="RefSeq" id="WP_108547805.1">
    <property type="nucleotide sequence ID" value="NZ_CP028903.1"/>
</dbReference>
<feature type="compositionally biased region" description="Basic and acidic residues" evidence="1">
    <location>
        <begin position="14"/>
        <end position="23"/>
    </location>
</feature>
<organism evidence="2 3">
    <name type="scientific">Azospirillum humicireducens</name>
    <dbReference type="NCBI Taxonomy" id="1226968"/>
    <lineage>
        <taxon>Bacteria</taxon>
        <taxon>Pseudomonadati</taxon>
        <taxon>Pseudomonadota</taxon>
        <taxon>Alphaproteobacteria</taxon>
        <taxon>Rhodospirillales</taxon>
        <taxon>Azospirillaceae</taxon>
        <taxon>Azospirillum</taxon>
    </lineage>
</organism>
<dbReference type="Proteomes" id="UP000077405">
    <property type="component" value="Plasmid pYZ2"/>
</dbReference>
<feature type="region of interest" description="Disordered" evidence="1">
    <location>
        <begin position="1"/>
        <end position="36"/>
    </location>
</feature>
<sequence length="92" mass="10694">MPVQPGTLSRRRPDRQFRLDLGDPPRTARHRPVQPQREADALYRAVQALRAAGHRVYRCGALHRVDERLLTTADLIRLRHADPRCRQPEGER</sequence>
<gene>
    <name evidence="2" type="ORF">A6A40_21105</name>
</gene>
<dbReference type="AlphaFoldDB" id="A0A2R4VSY9"/>
<protein>
    <submittedName>
        <fullName evidence="2">Uncharacterized protein</fullName>
    </submittedName>
</protein>
<name>A0A2R4VSY9_9PROT</name>
<accession>A0A2R4VSY9</accession>
<proteinExistence type="predicted"/>